<evidence type="ECO:0000256" key="3">
    <source>
        <dbReference type="ARBA" id="ARBA00022475"/>
    </source>
</evidence>
<organism evidence="8 9">
    <name type="scientific">Marinithermofilum abyssi</name>
    <dbReference type="NCBI Taxonomy" id="1571185"/>
    <lineage>
        <taxon>Bacteria</taxon>
        <taxon>Bacillati</taxon>
        <taxon>Bacillota</taxon>
        <taxon>Bacilli</taxon>
        <taxon>Bacillales</taxon>
        <taxon>Thermoactinomycetaceae</taxon>
        <taxon>Marinithermofilum</taxon>
    </lineage>
</organism>
<dbReference type="GO" id="GO:0005886">
    <property type="term" value="C:plasma membrane"/>
    <property type="evidence" value="ECO:0007669"/>
    <property type="project" value="UniProtKB-SubCell"/>
</dbReference>
<protein>
    <submittedName>
        <fullName evidence="8">Putative transporter YwrA</fullName>
    </submittedName>
</protein>
<keyword evidence="5 7" id="KW-1133">Transmembrane helix</keyword>
<proteinExistence type="inferred from homology"/>
<keyword evidence="3" id="KW-1003">Cell membrane</keyword>
<evidence type="ECO:0000313" key="8">
    <source>
        <dbReference type="EMBL" id="GGE12653.1"/>
    </source>
</evidence>
<reference evidence="8" key="1">
    <citation type="journal article" date="2014" name="Int. J. Syst. Evol. Microbiol.">
        <title>Complete genome sequence of Corynebacterium casei LMG S-19264T (=DSM 44701T), isolated from a smear-ripened cheese.</title>
        <authorList>
            <consortium name="US DOE Joint Genome Institute (JGI-PGF)"/>
            <person name="Walter F."/>
            <person name="Albersmeier A."/>
            <person name="Kalinowski J."/>
            <person name="Ruckert C."/>
        </authorList>
    </citation>
    <scope>NUCLEOTIDE SEQUENCE</scope>
    <source>
        <strain evidence="8">CGMCC 1.15179</strain>
    </source>
</reference>
<dbReference type="InterPro" id="IPR003370">
    <property type="entry name" value="Chromate_transpt"/>
</dbReference>
<evidence type="ECO:0000256" key="6">
    <source>
        <dbReference type="ARBA" id="ARBA00023136"/>
    </source>
</evidence>
<dbReference type="Proteomes" id="UP000625210">
    <property type="component" value="Unassembled WGS sequence"/>
</dbReference>
<evidence type="ECO:0000256" key="5">
    <source>
        <dbReference type="ARBA" id="ARBA00022989"/>
    </source>
</evidence>
<sequence>MSDKSGSKWKKAVQVFTAFFKVGILGYGGGPSSIPLVHQEVVKKYRWMNDGEFSDVLALGNALPGPIATKMAGYIGYRVLGITGCILGVLAMVLPTVLLMVLFLSLLSAYKASPKVQGMTGAVTPVVGVMLAVLAYSFFKKSWEKKEKSVTVTVGLISAAAIGLLDIHPAVIIGGTLLFALFSKEKKPVTGEKEGKAS</sequence>
<dbReference type="GO" id="GO:0015109">
    <property type="term" value="F:chromate transmembrane transporter activity"/>
    <property type="evidence" value="ECO:0007669"/>
    <property type="project" value="InterPro"/>
</dbReference>
<dbReference type="Pfam" id="PF02417">
    <property type="entry name" value="Chromate_transp"/>
    <property type="match status" value="1"/>
</dbReference>
<evidence type="ECO:0000256" key="2">
    <source>
        <dbReference type="ARBA" id="ARBA00005262"/>
    </source>
</evidence>
<keyword evidence="6 7" id="KW-0472">Membrane</keyword>
<feature type="transmembrane region" description="Helical" evidence="7">
    <location>
        <begin position="159"/>
        <end position="182"/>
    </location>
</feature>
<comment type="subcellular location">
    <subcellularLocation>
        <location evidence="1">Cell membrane</location>
        <topology evidence="1">Multi-pass membrane protein</topology>
    </subcellularLocation>
</comment>
<feature type="transmembrane region" description="Helical" evidence="7">
    <location>
        <begin position="12"/>
        <end position="30"/>
    </location>
</feature>
<accession>A0A8J2YAF2</accession>
<reference evidence="8" key="2">
    <citation type="submission" date="2020-09" db="EMBL/GenBank/DDBJ databases">
        <authorList>
            <person name="Sun Q."/>
            <person name="Zhou Y."/>
        </authorList>
    </citation>
    <scope>NUCLEOTIDE SEQUENCE</scope>
    <source>
        <strain evidence="8">CGMCC 1.15179</strain>
    </source>
</reference>
<evidence type="ECO:0000313" key="9">
    <source>
        <dbReference type="Proteomes" id="UP000625210"/>
    </source>
</evidence>
<comment type="similarity">
    <text evidence="2">Belongs to the chromate ion transporter (CHR) (TC 2.A.51) family.</text>
</comment>
<evidence type="ECO:0000256" key="4">
    <source>
        <dbReference type="ARBA" id="ARBA00022692"/>
    </source>
</evidence>
<dbReference type="PANTHER" id="PTHR43663:SF1">
    <property type="entry name" value="CHROMATE TRANSPORTER"/>
    <property type="match status" value="1"/>
</dbReference>
<evidence type="ECO:0000256" key="7">
    <source>
        <dbReference type="SAM" id="Phobius"/>
    </source>
</evidence>
<dbReference type="RefSeq" id="WP_188647032.1">
    <property type="nucleotide sequence ID" value="NZ_BMHQ01000003.1"/>
</dbReference>
<dbReference type="EMBL" id="BMHQ01000003">
    <property type="protein sequence ID" value="GGE12653.1"/>
    <property type="molecule type" value="Genomic_DNA"/>
</dbReference>
<dbReference type="PANTHER" id="PTHR43663">
    <property type="entry name" value="CHROMATE TRANSPORT PROTEIN-RELATED"/>
    <property type="match status" value="1"/>
</dbReference>
<dbReference type="AlphaFoldDB" id="A0A8J2YAF2"/>
<gene>
    <name evidence="8" type="primary">ywrA</name>
    <name evidence="8" type="ORF">GCM10011571_12600</name>
</gene>
<evidence type="ECO:0000256" key="1">
    <source>
        <dbReference type="ARBA" id="ARBA00004651"/>
    </source>
</evidence>
<keyword evidence="9" id="KW-1185">Reference proteome</keyword>
<feature type="transmembrane region" description="Helical" evidence="7">
    <location>
        <begin position="79"/>
        <end position="107"/>
    </location>
</feature>
<feature type="transmembrane region" description="Helical" evidence="7">
    <location>
        <begin position="119"/>
        <end position="139"/>
    </location>
</feature>
<keyword evidence="4 7" id="KW-0812">Transmembrane</keyword>
<comment type="caution">
    <text evidence="8">The sequence shown here is derived from an EMBL/GenBank/DDBJ whole genome shotgun (WGS) entry which is preliminary data.</text>
</comment>
<name>A0A8J2YAF2_9BACL</name>
<dbReference type="InterPro" id="IPR052518">
    <property type="entry name" value="CHR_Transporter"/>
</dbReference>